<accession>A0ABX8E3B7</accession>
<sequence length="199" mass="21379">MAGLGRALAGLALVLGAGAPLLSTAAMAAEAPAKPSLVPADFAVPTRAVGEGFQIVPLAPELAAIDKAAYMSSIAHLQQTFTRSTAWPHEGITDAEALTDMETEQARFAARTSFAYAVLTPDGTRERGCVYVQPSPVPGYDAVVRLWVTKAEYEAGFEDELYAFVRGWMAKDWPFARVAYPGRTIDWASWDALTIRGEK</sequence>
<name>A0ABX8E3B7_9SPHN</name>
<evidence type="ECO:0000313" key="2">
    <source>
        <dbReference type="EMBL" id="QVM83395.1"/>
    </source>
</evidence>
<keyword evidence="1" id="KW-0732">Signal</keyword>
<dbReference type="RefSeq" id="WP_213502895.1">
    <property type="nucleotide sequence ID" value="NZ_CP054856.1"/>
</dbReference>
<feature type="signal peptide" evidence="1">
    <location>
        <begin position="1"/>
        <end position="28"/>
    </location>
</feature>
<dbReference type="EMBL" id="CP054856">
    <property type="protein sequence ID" value="QVM83395.1"/>
    <property type="molecule type" value="Genomic_DNA"/>
</dbReference>
<evidence type="ECO:0000256" key="1">
    <source>
        <dbReference type="SAM" id="SignalP"/>
    </source>
</evidence>
<protein>
    <submittedName>
        <fullName evidence="2">Twin-arginine translocation pathway signal protein</fullName>
    </submittedName>
</protein>
<keyword evidence="3" id="KW-1185">Reference proteome</keyword>
<organism evidence="2 3">
    <name type="scientific">Novosphingobium decolorationis</name>
    <dbReference type="NCBI Taxonomy" id="2698673"/>
    <lineage>
        <taxon>Bacteria</taxon>
        <taxon>Pseudomonadati</taxon>
        <taxon>Pseudomonadota</taxon>
        <taxon>Alphaproteobacteria</taxon>
        <taxon>Sphingomonadales</taxon>
        <taxon>Sphingomonadaceae</taxon>
        <taxon>Novosphingobium</taxon>
    </lineage>
</organism>
<proteinExistence type="predicted"/>
<dbReference type="Proteomes" id="UP000677126">
    <property type="component" value="Chromosome"/>
</dbReference>
<reference evidence="2 3" key="1">
    <citation type="journal article" date="2021" name="Int. J. Syst. Evol. Microbiol.">
        <title>Novosphingobium decolorationis sp. nov., an aniline blue-decolourizing bacterium isolated from East Pacific sediment.</title>
        <authorList>
            <person name="Chen X."/>
            <person name="Dong B."/>
            <person name="Chen T."/>
            <person name="Ren N."/>
            <person name="Wang J."/>
            <person name="Xu Y."/>
            <person name="Yang J."/>
            <person name="Zhu S."/>
            <person name="Chen J."/>
        </authorList>
    </citation>
    <scope>NUCLEOTIDE SEQUENCE [LARGE SCALE GENOMIC DNA]</scope>
    <source>
        <strain evidence="2 3">502str22</strain>
    </source>
</reference>
<evidence type="ECO:0000313" key="3">
    <source>
        <dbReference type="Proteomes" id="UP000677126"/>
    </source>
</evidence>
<gene>
    <name evidence="2" type="ORF">HT578_06545</name>
</gene>
<feature type="chain" id="PRO_5045816283" evidence="1">
    <location>
        <begin position="29"/>
        <end position="199"/>
    </location>
</feature>